<dbReference type="Proteomes" id="UP001517367">
    <property type="component" value="Unassembled WGS sequence"/>
</dbReference>
<accession>A0ABW9JEJ2</accession>
<evidence type="ECO:0000313" key="1">
    <source>
        <dbReference type="EMBL" id="MFN0290156.1"/>
    </source>
</evidence>
<dbReference type="RefSeq" id="WP_171046889.1">
    <property type="nucleotide sequence ID" value="NZ_SRMP02000001.1"/>
</dbReference>
<name>A0ABW9JEJ2_9SPHI</name>
<organism evidence="1 2">
    <name type="scientific">Pedobacter helvus</name>
    <dbReference type="NCBI Taxonomy" id="2563444"/>
    <lineage>
        <taxon>Bacteria</taxon>
        <taxon>Pseudomonadati</taxon>
        <taxon>Bacteroidota</taxon>
        <taxon>Sphingobacteriia</taxon>
        <taxon>Sphingobacteriales</taxon>
        <taxon>Sphingobacteriaceae</taxon>
        <taxon>Pedobacter</taxon>
    </lineage>
</organism>
<dbReference type="EMBL" id="SRMP02000001">
    <property type="protein sequence ID" value="MFN0290156.1"/>
    <property type="molecule type" value="Genomic_DNA"/>
</dbReference>
<keyword evidence="2" id="KW-1185">Reference proteome</keyword>
<evidence type="ECO:0000313" key="2">
    <source>
        <dbReference type="Proteomes" id="UP001517367"/>
    </source>
</evidence>
<proteinExistence type="predicted"/>
<comment type="caution">
    <text evidence="1">The sequence shown here is derived from an EMBL/GenBank/DDBJ whole genome shotgun (WGS) entry which is preliminary data.</text>
</comment>
<sequence>MKAKSNKTGINTRTVFSFNAQTSSDVVKSHPTLTATTNTTYIFNCLK</sequence>
<protein>
    <submittedName>
        <fullName evidence="1">Uncharacterized protein</fullName>
    </submittedName>
</protein>
<gene>
    <name evidence="1" type="ORF">E5L68_002070</name>
</gene>
<reference evidence="1 2" key="1">
    <citation type="submission" date="2024-12" db="EMBL/GenBank/DDBJ databases">
        <authorList>
            <person name="Hu S."/>
        </authorList>
    </citation>
    <scope>NUCLEOTIDE SEQUENCE [LARGE SCALE GENOMIC DNA]</scope>
    <source>
        <strain evidence="1 2">P-25</strain>
    </source>
</reference>